<name>A0A9P1CX12_9DINO</name>
<feature type="non-terminal residue" evidence="3">
    <location>
        <position position="741"/>
    </location>
</feature>
<evidence type="ECO:0000313" key="4">
    <source>
        <dbReference type="EMBL" id="CAL4786322.1"/>
    </source>
</evidence>
<evidence type="ECO:0000256" key="2">
    <source>
        <dbReference type="SAM" id="MobiDB-lite"/>
    </source>
</evidence>
<protein>
    <submittedName>
        <fullName evidence="3">Uncharacterized protein</fullName>
    </submittedName>
</protein>
<feature type="region of interest" description="Disordered" evidence="2">
    <location>
        <begin position="169"/>
        <end position="200"/>
    </location>
</feature>
<feature type="compositionally biased region" description="Basic and acidic residues" evidence="2">
    <location>
        <begin position="189"/>
        <end position="198"/>
    </location>
</feature>
<dbReference type="EMBL" id="CAMXCT020002569">
    <property type="protein sequence ID" value="CAL1152385.1"/>
    <property type="molecule type" value="Genomic_DNA"/>
</dbReference>
<feature type="region of interest" description="Disordered" evidence="2">
    <location>
        <begin position="124"/>
        <end position="143"/>
    </location>
</feature>
<accession>A0A9P1CX12</accession>
<dbReference type="AlphaFoldDB" id="A0A9P1CX12"/>
<evidence type="ECO:0000313" key="3">
    <source>
        <dbReference type="EMBL" id="CAI3999010.1"/>
    </source>
</evidence>
<feature type="coiled-coil region" evidence="1">
    <location>
        <begin position="206"/>
        <end position="233"/>
    </location>
</feature>
<reference evidence="4 5" key="2">
    <citation type="submission" date="2024-05" db="EMBL/GenBank/DDBJ databases">
        <authorList>
            <person name="Chen Y."/>
            <person name="Shah S."/>
            <person name="Dougan E. K."/>
            <person name="Thang M."/>
            <person name="Chan C."/>
        </authorList>
    </citation>
    <scope>NUCLEOTIDE SEQUENCE [LARGE SCALE GENOMIC DNA]</scope>
</reference>
<feature type="compositionally biased region" description="Polar residues" evidence="2">
    <location>
        <begin position="134"/>
        <end position="143"/>
    </location>
</feature>
<dbReference type="Proteomes" id="UP001152797">
    <property type="component" value="Unassembled WGS sequence"/>
</dbReference>
<comment type="caution">
    <text evidence="3">The sequence shown here is derived from an EMBL/GenBank/DDBJ whole genome shotgun (WGS) entry which is preliminary data.</text>
</comment>
<organism evidence="3">
    <name type="scientific">Cladocopium goreaui</name>
    <dbReference type="NCBI Taxonomy" id="2562237"/>
    <lineage>
        <taxon>Eukaryota</taxon>
        <taxon>Sar</taxon>
        <taxon>Alveolata</taxon>
        <taxon>Dinophyceae</taxon>
        <taxon>Suessiales</taxon>
        <taxon>Symbiodiniaceae</taxon>
        <taxon>Cladocopium</taxon>
    </lineage>
</organism>
<feature type="non-terminal residue" evidence="3">
    <location>
        <position position="1"/>
    </location>
</feature>
<evidence type="ECO:0000256" key="1">
    <source>
        <dbReference type="SAM" id="Coils"/>
    </source>
</evidence>
<dbReference type="EMBL" id="CAMXCT030002569">
    <property type="protein sequence ID" value="CAL4786322.1"/>
    <property type="molecule type" value="Genomic_DNA"/>
</dbReference>
<reference evidence="3" key="1">
    <citation type="submission" date="2022-10" db="EMBL/GenBank/DDBJ databases">
        <authorList>
            <person name="Chen Y."/>
            <person name="Dougan E. K."/>
            <person name="Chan C."/>
            <person name="Rhodes N."/>
            <person name="Thang M."/>
        </authorList>
    </citation>
    <scope>NUCLEOTIDE SEQUENCE</scope>
</reference>
<sequence>DHSSFSFVETFAGQQNVLAHDPLRRHYPSKFGQKLMEMFDGLISTKTGMPISPAVFPPACSTFSQMSFDDMWDEELERQLADFDAQTSTAGAKSLEELLNDNSRPVATPQNKKFYDAETVPATDSQVEDALSVPSGSKGSPVTSRIMDMYRNGEIDSSLAMQLLGGALATSEDGNSRKRSLDDASGPDEGNKAAKIGEADPDAPFVEELLDQAKKVKNEENALKAKLRRLCEVKKGGRLQDHFIKYKETTRTKTDSKSSNVGNGWYSREDMSKVLKWNKKKIDGAIKVCEADALHLVRKCQYGGDDEYFVNTREHGNSKQEEINAQHEVERTQDGGPAMLGSVKLTREDADASRATAMTSAAAAAATQATRAKDVFGKHVESVLAKCAKVRGLMADLQKNFTDCPTAKKAVHQLNSDLQTLDTQYNMLGDLAAKGERDDHNPEWEREAEKAMKFSTFETAKMHFKKVEKVWLVHQPNDWQQTSAKEPGSQASSISQILTAQAVAADFGKEVPWISAESWLKYLIDKGLWPRLAGCESFDYAGSRENWTTFWEKYEKINPGFELFQMEGIDLSRTAAYFIHDDEGRTLKKGGMLVTSLQSALGRGYDQKRIRVRGPNDRQLQVNFAGHSFTTRFVVSTIPKIAYESQPEVFHAAIEHVAKSCSRLLQSGYVDKARNGELFRIVILGVKGDAPYLSKVAHFYRSYNTATFRVNSLFSMLYKAGDDEAPQLVALARQAQQLPEI</sequence>
<gene>
    <name evidence="3" type="ORF">C1SCF055_LOCUS25261</name>
</gene>
<keyword evidence="1" id="KW-0175">Coiled coil</keyword>
<dbReference type="EMBL" id="CAMXCT010002569">
    <property type="protein sequence ID" value="CAI3999010.1"/>
    <property type="molecule type" value="Genomic_DNA"/>
</dbReference>
<keyword evidence="5" id="KW-1185">Reference proteome</keyword>
<evidence type="ECO:0000313" key="5">
    <source>
        <dbReference type="Proteomes" id="UP001152797"/>
    </source>
</evidence>
<proteinExistence type="predicted"/>